<comment type="subcellular location">
    <subcellularLocation>
        <location evidence="9">Cytoplasm</location>
    </subcellularLocation>
</comment>
<comment type="similarity">
    <text evidence="9">Belongs to the peptidase T1B family.</text>
</comment>
<reference evidence="11 13" key="1">
    <citation type="journal article" date="2019" name="Nat. Microbiol.">
        <title>Expanding anaerobic alkane metabolism in the domain of Archaea.</title>
        <authorList>
            <person name="Wang Y."/>
            <person name="Wegener G."/>
            <person name="Hou J."/>
            <person name="Wang F."/>
            <person name="Xiao X."/>
        </authorList>
    </citation>
    <scope>NUCLEOTIDE SEQUENCE [LARGE SCALE GENOMIC DNA]</scope>
    <source>
        <strain evidence="11">WYZ-LMO11</strain>
    </source>
</reference>
<keyword evidence="6 9" id="KW-0068">Autocatalytic cleavage</keyword>
<evidence type="ECO:0000256" key="2">
    <source>
        <dbReference type="ARBA" id="ARBA00022490"/>
    </source>
</evidence>
<dbReference type="InterPro" id="IPR000243">
    <property type="entry name" value="Pept_T1A_subB"/>
</dbReference>
<evidence type="ECO:0000256" key="1">
    <source>
        <dbReference type="ARBA" id="ARBA00001198"/>
    </source>
</evidence>
<dbReference type="PANTHER" id="PTHR32194:SF0">
    <property type="entry name" value="ATP-DEPENDENT PROTEASE SUBUNIT HSLV"/>
    <property type="match status" value="1"/>
</dbReference>
<dbReference type="EC" id="3.4.25.1" evidence="9"/>
<dbReference type="InterPro" id="IPR019983">
    <property type="entry name" value="Pept_T1A_Psome_bsu_arc"/>
</dbReference>
<dbReference type="PANTHER" id="PTHR32194">
    <property type="entry name" value="METALLOPROTEASE TLDD"/>
    <property type="match status" value="1"/>
</dbReference>
<comment type="function">
    <text evidence="9">Component of the proteasome core, a large protease complex with broad specificity involved in protein degradation.</text>
</comment>
<dbReference type="GO" id="GO:0019774">
    <property type="term" value="C:proteasome core complex, beta-subunit complex"/>
    <property type="evidence" value="ECO:0007669"/>
    <property type="project" value="UniProtKB-UniRule"/>
</dbReference>
<dbReference type="InterPro" id="IPR029055">
    <property type="entry name" value="Ntn_hydrolases_N"/>
</dbReference>
<keyword evidence="3 9" id="KW-0645">Protease</keyword>
<gene>
    <name evidence="9 10" type="primary">psmB</name>
    <name evidence="11" type="ORF">DSO09_02560</name>
    <name evidence="10" type="ORF">EF809_02780</name>
</gene>
<dbReference type="Pfam" id="PF00227">
    <property type="entry name" value="Proteasome"/>
    <property type="match status" value="1"/>
</dbReference>
<reference evidence="10 12" key="2">
    <citation type="journal article" date="2019" name="Nat. Microbiol.">
        <title>Wide diversity of methane and short-chain alkane metabolisms in uncultured archaea.</title>
        <authorList>
            <person name="Borrel G."/>
            <person name="Adam P.S."/>
            <person name="McKay L.J."/>
            <person name="Chen L.X."/>
            <person name="Sierra-Garcia I.N."/>
            <person name="Sieber C.M."/>
            <person name="Letourneur Q."/>
            <person name="Ghozlane A."/>
            <person name="Andersen G.L."/>
            <person name="Li W.J."/>
            <person name="Hallam S.J."/>
            <person name="Muyzer G."/>
            <person name="de Oliveira V.M."/>
            <person name="Inskeep W.P."/>
            <person name="Banfield J.F."/>
            <person name="Gribaldo S."/>
        </authorList>
    </citation>
    <scope>NUCLEOTIDE SEQUENCE [LARGE SCALE GENOMIC DNA]</scope>
    <source>
        <strain evidence="10">Verst-YHS</strain>
    </source>
</reference>
<dbReference type="InterPro" id="IPR023333">
    <property type="entry name" value="Proteasome_suB-type"/>
</dbReference>
<dbReference type="NCBIfam" id="TIGR03634">
    <property type="entry name" value="arc_protsome_B"/>
    <property type="match status" value="1"/>
</dbReference>
<evidence type="ECO:0000313" key="11">
    <source>
        <dbReference type="EMBL" id="TDA39276.1"/>
    </source>
</evidence>
<dbReference type="PRINTS" id="PR00141">
    <property type="entry name" value="PROTEASOME"/>
</dbReference>
<keyword evidence="5 9" id="KW-0378">Hydrolase</keyword>
<comment type="activity regulation">
    <text evidence="9">The formation of the proteasomal ATPase PAN-20S proteasome complex, via the docking of the C-termini of PAN into the intersubunit pockets in the alpha-rings, triggers opening of the gate for substrate entry. Interconversion between the open-gate and close-gate conformations leads to a dynamic regulation of the 20S proteasome proteolysis activity.</text>
</comment>
<sequence length="207" mass="22523">MIKGDLFLSQEIPIGATTIGIVFKDGVILASEKRISYGLTVMSKAGKKVFLVNDRIGVAFAGLISDAQAILRRLASEIRLYELENNKRMSIRSAAKFLSNLLYAQRPFPVFTETIIGGIDDEGNKLFVLDQLGSLLEDKYIALGTGGVLAISIIESEYKDGMSLEEARNLAIKAMKAAISRDITSGDGTDIVIISRSGSKEEFIPMK</sequence>
<evidence type="ECO:0000256" key="5">
    <source>
        <dbReference type="ARBA" id="ARBA00022801"/>
    </source>
</evidence>
<evidence type="ECO:0000256" key="7">
    <source>
        <dbReference type="ARBA" id="ARBA00022942"/>
    </source>
</evidence>
<feature type="chain" id="PRO_5034680090" description="Proteasome subunit beta" evidence="9">
    <location>
        <begin position="16"/>
        <end position="207"/>
    </location>
</feature>
<evidence type="ECO:0000256" key="8">
    <source>
        <dbReference type="ARBA" id="ARBA00023145"/>
    </source>
</evidence>
<proteinExistence type="inferred from homology"/>
<keyword evidence="4 9" id="KW-0888">Threonine protease</keyword>
<dbReference type="PROSITE" id="PS00854">
    <property type="entry name" value="PROTEASOME_BETA_1"/>
    <property type="match status" value="1"/>
</dbReference>
<dbReference type="HAMAP" id="MF_02113_A">
    <property type="entry name" value="Proteasome_B_A"/>
    <property type="match status" value="1"/>
</dbReference>
<protein>
    <recommendedName>
        <fullName evidence="9">Proteasome subunit beta</fullName>
        <ecNumber evidence="9">3.4.25.1</ecNumber>
    </recommendedName>
    <alternativeName>
        <fullName evidence="9">20S proteasome beta subunit</fullName>
    </alternativeName>
    <alternativeName>
        <fullName evidence="9">Proteasome core protein PsmB</fullName>
    </alternativeName>
</protein>
<dbReference type="GO" id="GO:0005737">
    <property type="term" value="C:cytoplasm"/>
    <property type="evidence" value="ECO:0007669"/>
    <property type="project" value="UniProtKB-SubCell"/>
</dbReference>
<dbReference type="Proteomes" id="UP000316080">
    <property type="component" value="Unassembled WGS sequence"/>
</dbReference>
<name>A0A520KFT5_9CREN</name>
<dbReference type="GO" id="GO:0004298">
    <property type="term" value="F:threonine-type endopeptidase activity"/>
    <property type="evidence" value="ECO:0007669"/>
    <property type="project" value="UniProtKB-UniRule"/>
</dbReference>
<dbReference type="Gene3D" id="3.60.20.10">
    <property type="entry name" value="Glutamine Phosphoribosylpyrophosphate, subunit 1, domain 1"/>
    <property type="match status" value="1"/>
</dbReference>
<dbReference type="PROSITE" id="PS51476">
    <property type="entry name" value="PROTEASOME_BETA_2"/>
    <property type="match status" value="1"/>
</dbReference>
<comment type="catalytic activity">
    <reaction evidence="1 9">
        <text>Cleavage of peptide bonds with very broad specificity.</text>
        <dbReference type="EC" id="3.4.25.1"/>
    </reaction>
</comment>
<dbReference type="SUPFAM" id="SSF56235">
    <property type="entry name" value="N-terminal nucleophile aminohydrolases (Ntn hydrolases)"/>
    <property type="match status" value="1"/>
</dbReference>
<dbReference type="Proteomes" id="UP000317265">
    <property type="component" value="Unassembled WGS sequence"/>
</dbReference>
<dbReference type="InterPro" id="IPR001353">
    <property type="entry name" value="Proteasome_sua/b"/>
</dbReference>
<evidence type="ECO:0000256" key="3">
    <source>
        <dbReference type="ARBA" id="ARBA00022670"/>
    </source>
</evidence>
<dbReference type="EMBL" id="RXIH01000023">
    <property type="protein sequence ID" value="RZN56475.1"/>
    <property type="molecule type" value="Genomic_DNA"/>
</dbReference>
<comment type="subunit">
    <text evidence="9">The 20S proteasome core is composed of 14 alpha and 14 beta subunits that assemble into four stacked heptameric rings, resulting in a barrel-shaped structure. The two inner rings, each composed of seven catalytic beta subunits, are sandwiched by two outer rings, each composed of seven alpha subunits. The catalytic chamber with the active sites is on the inside of the barrel. Has a gated structure, the ends of the cylinder being occluded by the N-termini of the alpha-subunits. Is capped at one or both ends by the proteasome regulatory ATPase, PAN.</text>
</comment>
<evidence type="ECO:0000256" key="4">
    <source>
        <dbReference type="ARBA" id="ARBA00022698"/>
    </source>
</evidence>
<keyword evidence="7 9" id="KW-0647">Proteasome</keyword>
<accession>A0A520KFT5</accession>
<dbReference type="InterPro" id="IPR016050">
    <property type="entry name" value="Proteasome_bsu_CS"/>
</dbReference>
<evidence type="ECO:0000256" key="9">
    <source>
        <dbReference type="HAMAP-Rule" id="MF_02113"/>
    </source>
</evidence>
<evidence type="ECO:0000313" key="13">
    <source>
        <dbReference type="Proteomes" id="UP000317265"/>
    </source>
</evidence>
<evidence type="ECO:0000313" key="10">
    <source>
        <dbReference type="EMBL" id="RZN56475.1"/>
    </source>
</evidence>
<evidence type="ECO:0000313" key="12">
    <source>
        <dbReference type="Proteomes" id="UP000316080"/>
    </source>
</evidence>
<keyword evidence="2 9" id="KW-0963">Cytoplasm</keyword>
<dbReference type="GO" id="GO:0010498">
    <property type="term" value="P:proteasomal protein catabolic process"/>
    <property type="evidence" value="ECO:0007669"/>
    <property type="project" value="UniProtKB-UniRule"/>
</dbReference>
<dbReference type="EMBL" id="QNVI01000030">
    <property type="protein sequence ID" value="TDA39276.1"/>
    <property type="molecule type" value="Genomic_DNA"/>
</dbReference>
<comment type="caution">
    <text evidence="9">Lacks conserved residue(s) required for the propagation of feature annotation.</text>
</comment>
<feature type="propeptide" id="PRO_5034680091" description="Removed in mature form; by autocatalysis" evidence="9">
    <location>
        <begin position="1"/>
        <end position="15"/>
    </location>
</feature>
<organism evidence="10 12">
    <name type="scientific">Thermoproteota archaeon</name>
    <dbReference type="NCBI Taxonomy" id="2056631"/>
    <lineage>
        <taxon>Archaea</taxon>
        <taxon>Thermoproteota</taxon>
    </lineage>
</organism>
<keyword evidence="8 9" id="KW-0865">Zymogen</keyword>
<evidence type="ECO:0000256" key="6">
    <source>
        <dbReference type="ARBA" id="ARBA00022813"/>
    </source>
</evidence>
<dbReference type="AlphaFoldDB" id="A0A520KFT5"/>
<comment type="caution">
    <text evidence="10">The sequence shown here is derived from an EMBL/GenBank/DDBJ whole genome shotgun (WGS) entry which is preliminary data.</text>
</comment>